<sequence>VADLTAAERSRLGLEAGEGVRIASVTGAAARSTQPPLSPGLVIARVGRTKVGSVADLNRALSSYKKGDVVMLLVTDGKATSYVALKAGG</sequence>
<evidence type="ECO:0000313" key="2">
    <source>
        <dbReference type="Proteomes" id="UP000471082"/>
    </source>
</evidence>
<protein>
    <submittedName>
        <fullName evidence="1">Peptidase S1</fullName>
    </submittedName>
</protein>
<dbReference type="EMBL" id="JAAGYU010001654">
    <property type="protein sequence ID" value="NEL80520.1"/>
    <property type="molecule type" value="Genomic_DNA"/>
</dbReference>
<organism evidence="1 2">
    <name type="scientific">Xanthomonas perforans</name>
    <dbReference type="NCBI Taxonomy" id="442694"/>
    <lineage>
        <taxon>Bacteria</taxon>
        <taxon>Pseudomonadati</taxon>
        <taxon>Pseudomonadota</taxon>
        <taxon>Gammaproteobacteria</taxon>
        <taxon>Lysobacterales</taxon>
        <taxon>Lysobacteraceae</taxon>
        <taxon>Xanthomonas</taxon>
    </lineage>
</organism>
<name>A0A7X5N2Y0_XANPE</name>
<feature type="non-terminal residue" evidence="1">
    <location>
        <position position="1"/>
    </location>
</feature>
<reference evidence="1 2" key="1">
    <citation type="submission" date="2019-11" db="EMBL/GenBank/DDBJ databases">
        <title>Genome-resolved metagenomics to study the prevalence of co-infection and intraspecific heterogeneity among plant pathogen metapopulations.</title>
        <authorList>
            <person name="Newberry E."/>
            <person name="Bhandari R."/>
            <person name="Kemble J."/>
            <person name="Sikora E."/>
            <person name="Potnis N."/>
        </authorList>
    </citation>
    <scope>NUCLEOTIDE SEQUENCE [LARGE SCALE GENOMIC DNA]</scope>
    <source>
        <strain evidence="1">Xp_Tom_Tuscaloosa_18b</strain>
    </source>
</reference>
<evidence type="ECO:0000313" key="1">
    <source>
        <dbReference type="EMBL" id="NEL80520.1"/>
    </source>
</evidence>
<dbReference type="InterPro" id="IPR036034">
    <property type="entry name" value="PDZ_sf"/>
</dbReference>
<accession>A0A7X5N2Y0</accession>
<comment type="caution">
    <text evidence="1">The sequence shown here is derived from an EMBL/GenBank/DDBJ whole genome shotgun (WGS) entry which is preliminary data.</text>
</comment>
<proteinExistence type="predicted"/>
<dbReference type="Gene3D" id="2.30.42.10">
    <property type="match status" value="1"/>
</dbReference>
<dbReference type="SUPFAM" id="SSF50156">
    <property type="entry name" value="PDZ domain-like"/>
    <property type="match status" value="1"/>
</dbReference>
<dbReference type="AlphaFoldDB" id="A0A7X5N2Y0"/>
<dbReference type="Proteomes" id="UP000471082">
    <property type="component" value="Unassembled WGS sequence"/>
</dbReference>
<gene>
    <name evidence="1" type="ORF">G3W61_30220</name>
</gene>